<feature type="compositionally biased region" description="Polar residues" evidence="2">
    <location>
        <begin position="323"/>
        <end position="340"/>
    </location>
</feature>
<feature type="region of interest" description="Disordered" evidence="2">
    <location>
        <begin position="88"/>
        <end position="200"/>
    </location>
</feature>
<feature type="compositionally biased region" description="Low complexity" evidence="2">
    <location>
        <begin position="104"/>
        <end position="117"/>
    </location>
</feature>
<evidence type="ECO:0000313" key="4">
    <source>
        <dbReference type="EMBL" id="KAL3386087.1"/>
    </source>
</evidence>
<keyword evidence="1" id="KW-0862">Zinc</keyword>
<keyword evidence="1" id="KW-0863">Zinc-finger</keyword>
<feature type="compositionally biased region" description="Basic residues" evidence="2">
    <location>
        <begin position="171"/>
        <end position="180"/>
    </location>
</feature>
<organism evidence="4 5">
    <name type="scientific">Trichogramma kaykai</name>
    <dbReference type="NCBI Taxonomy" id="54128"/>
    <lineage>
        <taxon>Eukaryota</taxon>
        <taxon>Metazoa</taxon>
        <taxon>Ecdysozoa</taxon>
        <taxon>Arthropoda</taxon>
        <taxon>Hexapoda</taxon>
        <taxon>Insecta</taxon>
        <taxon>Pterygota</taxon>
        <taxon>Neoptera</taxon>
        <taxon>Endopterygota</taxon>
        <taxon>Hymenoptera</taxon>
        <taxon>Apocrita</taxon>
        <taxon>Proctotrupomorpha</taxon>
        <taxon>Chalcidoidea</taxon>
        <taxon>Trichogrammatidae</taxon>
        <taxon>Trichogramma</taxon>
    </lineage>
</organism>
<protein>
    <recommendedName>
        <fullName evidence="3">CCHC-type domain-containing protein</fullName>
    </recommendedName>
</protein>
<feature type="domain" description="CCHC-type" evidence="3">
    <location>
        <begin position="407"/>
        <end position="422"/>
    </location>
</feature>
<feature type="region of interest" description="Disordered" evidence="2">
    <location>
        <begin position="464"/>
        <end position="486"/>
    </location>
</feature>
<sequence length="592" mass="64502">MPNSRKNPKVDVGDLKPYIVGDADTAQNATMSEQILIDVFPSSTEMENTNETALQAVEEVIRLEEQQQQGAVSRQLAAAVAVTREQQQQALDKARQPAPPDVGASKQSVAATTSTSSQERPTAWWDDMEVDHEVEVATTRLSGATDRPQPRGPPMTPSPPPLSMKPSAVKSRARRARKNNPNRQWTVDDLESAVSGISLPRGGEGAALSIGSYAMQSTLADPQGPEQCSVAPSGSMEQSSVLAGAPPPPPASSSSVEQSGATASSSQPPPTMSSGEQHNVPATSWDLPMEQSGSEQQDHQSASSTSANSRRPSASASSHQRRNGQATRRANEAASHQHQGVASGRVGKTQKRRDRRRRLEERIAGGYVPPCPAPKKKERREIRHGVFFGELARVAIDDRIDPPNGTCFRCWQPGHRSIDCRSGLDEHFCGNCGRSGRYTADCERCGARLRLMLPRLSLPHAVTRGLTGRGNEEGQDRRQNEPPRAAGCRTEAWAVAVVEEGPSPPARAQGPPAASRQCEPRQQVYPEQYRAPQLSEVEMCRRVMERQAQIEAARAEHQRAVEEAYAIELIRARAFARTGPYHQWQGPPRDQR</sequence>
<reference evidence="4 5" key="1">
    <citation type="journal article" date="2024" name="bioRxiv">
        <title>A reference genome for Trichogramma kaykai: A tiny desert-dwelling parasitoid wasp with competing sex-ratio distorters.</title>
        <authorList>
            <person name="Culotta J."/>
            <person name="Lindsey A.R."/>
        </authorList>
    </citation>
    <scope>NUCLEOTIDE SEQUENCE [LARGE SCALE GENOMIC DNA]</scope>
    <source>
        <strain evidence="4 5">KSX58</strain>
    </source>
</reference>
<dbReference type="AlphaFoldDB" id="A0ABD2VZM7"/>
<dbReference type="Gene3D" id="4.10.60.10">
    <property type="entry name" value="Zinc finger, CCHC-type"/>
    <property type="match status" value="1"/>
</dbReference>
<feature type="region of interest" description="Disordered" evidence="2">
    <location>
        <begin position="217"/>
        <end position="377"/>
    </location>
</feature>
<keyword evidence="5" id="KW-1185">Reference proteome</keyword>
<feature type="compositionally biased region" description="Polar residues" evidence="2">
    <location>
        <begin position="272"/>
        <end position="282"/>
    </location>
</feature>
<evidence type="ECO:0000313" key="5">
    <source>
        <dbReference type="Proteomes" id="UP001627154"/>
    </source>
</evidence>
<evidence type="ECO:0000256" key="2">
    <source>
        <dbReference type="SAM" id="MobiDB-lite"/>
    </source>
</evidence>
<evidence type="ECO:0000256" key="1">
    <source>
        <dbReference type="PROSITE-ProRule" id="PRU00047"/>
    </source>
</evidence>
<dbReference type="InterPro" id="IPR001878">
    <property type="entry name" value="Znf_CCHC"/>
</dbReference>
<proteinExistence type="predicted"/>
<dbReference type="InterPro" id="IPR036875">
    <property type="entry name" value="Znf_CCHC_sf"/>
</dbReference>
<feature type="compositionally biased region" description="Pro residues" evidence="2">
    <location>
        <begin position="150"/>
        <end position="163"/>
    </location>
</feature>
<evidence type="ECO:0000259" key="3">
    <source>
        <dbReference type="PROSITE" id="PS50158"/>
    </source>
</evidence>
<accession>A0ABD2VZM7</accession>
<dbReference type="PROSITE" id="PS50158">
    <property type="entry name" value="ZF_CCHC"/>
    <property type="match status" value="1"/>
</dbReference>
<feature type="compositionally biased region" description="Low complexity" evidence="2">
    <location>
        <begin position="252"/>
        <end position="266"/>
    </location>
</feature>
<feature type="compositionally biased region" description="Low complexity" evidence="2">
    <location>
        <begin position="301"/>
        <end position="318"/>
    </location>
</feature>
<gene>
    <name evidence="4" type="ORF">TKK_018305</name>
</gene>
<dbReference type="Proteomes" id="UP001627154">
    <property type="component" value="Unassembled WGS sequence"/>
</dbReference>
<dbReference type="GO" id="GO:0008270">
    <property type="term" value="F:zinc ion binding"/>
    <property type="evidence" value="ECO:0007669"/>
    <property type="project" value="UniProtKB-KW"/>
</dbReference>
<name>A0ABD2VZM7_9HYME</name>
<comment type="caution">
    <text evidence="4">The sequence shown here is derived from an EMBL/GenBank/DDBJ whole genome shotgun (WGS) entry which is preliminary data.</text>
</comment>
<dbReference type="EMBL" id="JBJJXI010000148">
    <property type="protein sequence ID" value="KAL3386087.1"/>
    <property type="molecule type" value="Genomic_DNA"/>
</dbReference>
<feature type="region of interest" description="Disordered" evidence="2">
    <location>
        <begin position="501"/>
        <end position="523"/>
    </location>
</feature>
<dbReference type="SMART" id="SM00343">
    <property type="entry name" value="ZnF_C2HC"/>
    <property type="match status" value="1"/>
</dbReference>
<keyword evidence="1" id="KW-0479">Metal-binding</keyword>
<dbReference type="SUPFAM" id="SSF57756">
    <property type="entry name" value="Retrovirus zinc finger-like domains"/>
    <property type="match status" value="1"/>
</dbReference>
<feature type="compositionally biased region" description="Basic and acidic residues" evidence="2">
    <location>
        <begin position="470"/>
        <end position="481"/>
    </location>
</feature>